<evidence type="ECO:0000256" key="2">
    <source>
        <dbReference type="ARBA" id="ARBA00004496"/>
    </source>
</evidence>
<evidence type="ECO:0000256" key="5">
    <source>
        <dbReference type="ARBA" id="ARBA00023242"/>
    </source>
</evidence>
<accession>A0A7I4YDP8</accession>
<keyword evidence="5" id="KW-0539">Nucleus</keyword>
<dbReference type="OrthoDB" id="2017974at2759"/>
<proteinExistence type="predicted"/>
<dbReference type="Pfam" id="PF10373">
    <property type="entry name" value="EST1_DNA_bind"/>
    <property type="match status" value="1"/>
</dbReference>
<evidence type="ECO:0000259" key="6">
    <source>
        <dbReference type="SMART" id="SM00670"/>
    </source>
</evidence>
<keyword evidence="7" id="KW-1185">Reference proteome</keyword>
<evidence type="ECO:0000313" key="8">
    <source>
        <dbReference type="WBParaSite" id="HCON_00087005-00001"/>
    </source>
</evidence>
<dbReference type="InterPro" id="IPR018834">
    <property type="entry name" value="DNA/RNA-bd_Est1-type"/>
</dbReference>
<dbReference type="WBParaSite" id="HCON_00087005-00001">
    <property type="protein sequence ID" value="HCON_00087005-00001"/>
    <property type="gene ID" value="HCON_00087005"/>
</dbReference>
<dbReference type="Gene3D" id="1.25.40.10">
    <property type="entry name" value="Tetratricopeptide repeat domain"/>
    <property type="match status" value="1"/>
</dbReference>
<name>A0A7I4YDP8_HAECO</name>
<evidence type="ECO:0000256" key="1">
    <source>
        <dbReference type="ARBA" id="ARBA00004123"/>
    </source>
</evidence>
<dbReference type="OMA" id="CEHKVDV"/>
<dbReference type="PANTHER" id="PTHR15696:SF0">
    <property type="entry name" value="TELOMERASE-BINDING PROTEIN EST1A"/>
    <property type="match status" value="1"/>
</dbReference>
<feature type="domain" description="PIN" evidence="6">
    <location>
        <begin position="670"/>
        <end position="823"/>
    </location>
</feature>
<dbReference type="InterPro" id="IPR011990">
    <property type="entry name" value="TPR-like_helical_dom_sf"/>
</dbReference>
<evidence type="ECO:0000313" key="7">
    <source>
        <dbReference type="Proteomes" id="UP000025227"/>
    </source>
</evidence>
<evidence type="ECO:0000256" key="3">
    <source>
        <dbReference type="ARBA" id="ARBA00022490"/>
    </source>
</evidence>
<protein>
    <submittedName>
        <fullName evidence="8">PINc domain-containing protein</fullName>
    </submittedName>
</protein>
<dbReference type="GO" id="GO:0042162">
    <property type="term" value="F:telomeric DNA binding"/>
    <property type="evidence" value="ECO:0007669"/>
    <property type="project" value="TreeGrafter"/>
</dbReference>
<dbReference type="Pfam" id="PF10374">
    <property type="entry name" value="EST1"/>
    <property type="match status" value="1"/>
</dbReference>
<evidence type="ECO:0000256" key="4">
    <source>
        <dbReference type="ARBA" id="ARBA00023161"/>
    </source>
</evidence>
<dbReference type="GO" id="GO:0000184">
    <property type="term" value="P:nuclear-transcribed mRNA catabolic process, nonsense-mediated decay"/>
    <property type="evidence" value="ECO:0007669"/>
    <property type="project" value="UniProtKB-KW"/>
</dbReference>
<dbReference type="SUPFAM" id="SSF48452">
    <property type="entry name" value="TPR-like"/>
    <property type="match status" value="1"/>
</dbReference>
<dbReference type="Gene3D" id="3.40.50.1010">
    <property type="entry name" value="5'-nuclease"/>
    <property type="match status" value="1"/>
</dbReference>
<dbReference type="Proteomes" id="UP000025227">
    <property type="component" value="Unplaced"/>
</dbReference>
<dbReference type="SUPFAM" id="SSF88723">
    <property type="entry name" value="PIN domain-like"/>
    <property type="match status" value="1"/>
</dbReference>
<dbReference type="GO" id="GO:0070034">
    <property type="term" value="F:telomerase RNA binding"/>
    <property type="evidence" value="ECO:0007669"/>
    <property type="project" value="TreeGrafter"/>
</dbReference>
<dbReference type="InterPro" id="IPR019458">
    <property type="entry name" value="Est1-like_N"/>
</dbReference>
<comment type="subcellular location">
    <subcellularLocation>
        <location evidence="2">Cytoplasm</location>
    </subcellularLocation>
    <subcellularLocation>
        <location evidence="1">Nucleus</location>
    </subcellularLocation>
</comment>
<dbReference type="InterPro" id="IPR045153">
    <property type="entry name" value="Est1/Ebs1-like"/>
</dbReference>
<keyword evidence="3" id="KW-0963">Cytoplasm</keyword>
<dbReference type="PANTHER" id="PTHR15696">
    <property type="entry name" value="SMG-7 SUPPRESSOR WITH MORPHOLOGICAL EFFECT ON GENITALIA PROTEIN 7"/>
    <property type="match status" value="1"/>
</dbReference>
<dbReference type="SMART" id="SM00670">
    <property type="entry name" value="PINc"/>
    <property type="match status" value="1"/>
</dbReference>
<dbReference type="Pfam" id="PF13638">
    <property type="entry name" value="PIN_4"/>
    <property type="match status" value="1"/>
</dbReference>
<organism evidence="7 8">
    <name type="scientific">Haemonchus contortus</name>
    <name type="common">Barber pole worm</name>
    <dbReference type="NCBI Taxonomy" id="6289"/>
    <lineage>
        <taxon>Eukaryota</taxon>
        <taxon>Metazoa</taxon>
        <taxon>Ecdysozoa</taxon>
        <taxon>Nematoda</taxon>
        <taxon>Chromadorea</taxon>
        <taxon>Rhabditida</taxon>
        <taxon>Rhabditina</taxon>
        <taxon>Rhabditomorpha</taxon>
        <taxon>Strongyloidea</taxon>
        <taxon>Trichostrongylidae</taxon>
        <taxon>Haemonchus</taxon>
    </lineage>
</organism>
<dbReference type="GO" id="GO:0005737">
    <property type="term" value="C:cytoplasm"/>
    <property type="evidence" value="ECO:0007669"/>
    <property type="project" value="UniProtKB-SubCell"/>
</dbReference>
<reference evidence="8" key="1">
    <citation type="submission" date="2020-12" db="UniProtKB">
        <authorList>
            <consortium name="WormBaseParasite"/>
        </authorList>
    </citation>
    <scope>IDENTIFICATION</scope>
    <source>
        <strain evidence="8">MHco3</strain>
    </source>
</reference>
<keyword evidence="4" id="KW-0866">Nonsense-mediated mRNA decay</keyword>
<sequence>MPAASASPSNQPRQMTDYPVYREIAKNQGPKMQKINDSITSLLTKVQQRDVAAAEKIVQLSGDLCEIYYDVMLRDIVFTFSMNLEQHLWKQAFYKPIEVFKTMANSPKDSSRTFRAQLLVLINKGIVFYERLIALYEKELDVDVQKAALFQFERDENFWDVCLSPNTPDAESSRRKIALKSCSRHLISLGDLKRYRTLVEGSEDYSGSRTLYLRSAQLWPASGHCYNQLAVVAYFMLYRSRRRARNTPLEILSNKRQGHALDEIFFCIRALSAGHPFETARDRLHARLAAMKRKVDKYEPLLDIECGEVREDAELAASADRPYEIWLDTEGANIEADNDVNVFRSFLDQQPSKLHRRAISYVINTVGLLITKIGMETFPSVSDRAIAQLAALVEQEDSPVTAQQLVQIAALFIYAVHCNGIAVPGDEDVCSVQQQQAVHALVSVFGVFLRPVALRVGEVHSWTKGSSEVPKVVTRVLPAVCVLCEWFSCPLASAIYRTMPSVEPLPTSIVDIDTWHLLANIANELARLQDGGEMVKIETSAASAKTCILPELAYLSSFSNVFPSFPRVLRFADATTETPDTFIPLQIRLAQLLLAAEYLDGSDLSCFFFCEKTGRFRRSEHVEGDLRERSKAPYAQQFEESPRVSTPLTREELLEREMRKHEQLLVVKPVYLVIDTNAFIDQLSAIQKILQCERFRVLIPTTVMEELIDLQHGELSNPRVQGATEGARQAVTWLREQTRQKNPRLFTLTMRGRRLPIAVVREEAGDDGELVNDDRILRSCVNYTQLEPAPESLFSDVKVPQGREMPNIYRNLVLLTEDRVLNMKAMCQHIPCRTMVRFMKWAKIS</sequence>
<dbReference type="InterPro" id="IPR002716">
    <property type="entry name" value="PIN_dom"/>
</dbReference>
<dbReference type="InterPro" id="IPR029060">
    <property type="entry name" value="PIN-like_dom_sf"/>
</dbReference>
<dbReference type="AlphaFoldDB" id="A0A7I4YDP8"/>
<dbReference type="GO" id="GO:0005697">
    <property type="term" value="C:telomerase holoenzyme complex"/>
    <property type="evidence" value="ECO:0007669"/>
    <property type="project" value="TreeGrafter"/>
</dbReference>